<gene>
    <name evidence="3" type="primary">LOC107811726</name>
</gene>
<name>A0A1S4BTJ6_TOBAC</name>
<dbReference type="Pfam" id="PF03732">
    <property type="entry name" value="Retrotrans_gag"/>
    <property type="match status" value="1"/>
</dbReference>
<evidence type="ECO:0000259" key="2">
    <source>
        <dbReference type="Pfam" id="PF03732"/>
    </source>
</evidence>
<evidence type="ECO:0000313" key="3">
    <source>
        <dbReference type="RefSeq" id="XP_016492201.1"/>
    </source>
</evidence>
<dbReference type="PANTHER" id="PTHR33240:SF8">
    <property type="entry name" value="OS03G0439900 PROTEIN"/>
    <property type="match status" value="1"/>
</dbReference>
<feature type="compositionally biased region" description="Basic and acidic residues" evidence="1">
    <location>
        <begin position="164"/>
        <end position="182"/>
    </location>
</feature>
<accession>A0A1S4BTJ6</accession>
<feature type="domain" description="Retrotransposon gag" evidence="2">
    <location>
        <begin position="42"/>
        <end position="131"/>
    </location>
</feature>
<evidence type="ECO:0000256" key="1">
    <source>
        <dbReference type="SAM" id="MobiDB-lite"/>
    </source>
</evidence>
<dbReference type="AlphaFoldDB" id="A0A1S4BTJ6"/>
<dbReference type="OrthoDB" id="2919534at2759"/>
<dbReference type="InterPro" id="IPR005162">
    <property type="entry name" value="Retrotrans_gag_dom"/>
</dbReference>
<dbReference type="PaxDb" id="4097-A0A1S4BTJ6"/>
<dbReference type="KEGG" id="nta:107811726"/>
<reference evidence="3" key="1">
    <citation type="submission" date="2025-08" db="UniProtKB">
        <authorList>
            <consortium name="RefSeq"/>
        </authorList>
    </citation>
    <scope>IDENTIFICATION</scope>
</reference>
<feature type="compositionally biased region" description="Basic and acidic residues" evidence="1">
    <location>
        <begin position="210"/>
        <end position="225"/>
    </location>
</feature>
<organism evidence="3">
    <name type="scientific">Nicotiana tabacum</name>
    <name type="common">Common tobacco</name>
    <dbReference type="NCBI Taxonomy" id="4097"/>
    <lineage>
        <taxon>Eukaryota</taxon>
        <taxon>Viridiplantae</taxon>
        <taxon>Streptophyta</taxon>
        <taxon>Embryophyta</taxon>
        <taxon>Tracheophyta</taxon>
        <taxon>Spermatophyta</taxon>
        <taxon>Magnoliopsida</taxon>
        <taxon>eudicotyledons</taxon>
        <taxon>Gunneridae</taxon>
        <taxon>Pentapetalae</taxon>
        <taxon>asterids</taxon>
        <taxon>lamiids</taxon>
        <taxon>Solanales</taxon>
        <taxon>Solanaceae</taxon>
        <taxon>Nicotianoideae</taxon>
        <taxon>Nicotianeae</taxon>
        <taxon>Nicotiana</taxon>
    </lineage>
</organism>
<dbReference type="PANTHER" id="PTHR33240">
    <property type="entry name" value="OS08G0508500 PROTEIN"/>
    <property type="match status" value="1"/>
</dbReference>
<proteinExistence type="predicted"/>
<feature type="region of interest" description="Disordered" evidence="1">
    <location>
        <begin position="248"/>
        <end position="267"/>
    </location>
</feature>
<protein>
    <recommendedName>
        <fullName evidence="2">Retrotransposon gag domain-containing protein</fullName>
    </recommendedName>
</protein>
<sequence length="454" mass="51683">MPDVPKYDGTSDPQEHITTYITAVKGNDLAPHEIKSVLLKTFEETLTRGAPKWYSLLPEHSIDYFKMLADSFIEAHARARNVQARKTDIFRITQGEPELLREFITRFQEKRMLLPAVPDEWAAEAFTKGLNLRSFDASRKLKESLLEFQATTWADLGFPASVKGREKSKEKSNDDFDTDRRSSRNQFLPNEQAKGRGRGFQSVDRFITNRRADRGRNKRSLQDKETSELATLLENGHLREFLNDWAKNDYGQNRDNTEPSKAGENPPRLTINMIFGGNEINGVTFSAAKKMKVSVTHSKRLREVAEGDITFTEGRRRWIVVVAQQRISSSANIIQRRLLEQSKYTRSIVPTTKLLVGFNLANVTTRGEILLPTNTEEVMKKTLFEVVDGDMGYNIILGRPWLYEMKVVPSTYHQLLKFQTPGLGGIKQIKCDQPVAREMNVISVSSSKGKEHTA</sequence>
<dbReference type="RefSeq" id="XP_016492201.1">
    <property type="nucleotide sequence ID" value="XM_016636715.1"/>
</dbReference>
<feature type="region of interest" description="Disordered" evidence="1">
    <location>
        <begin position="164"/>
        <end position="225"/>
    </location>
</feature>
<dbReference type="CDD" id="cd00303">
    <property type="entry name" value="retropepsin_like"/>
    <property type="match status" value="1"/>
</dbReference>